<protein>
    <submittedName>
        <fullName evidence="1">Uncharacterized protein</fullName>
    </submittedName>
</protein>
<accession>A0ACC2CHQ3</accession>
<organism evidence="1 2">
    <name type="scientific">Diphasiastrum complanatum</name>
    <name type="common">Issler's clubmoss</name>
    <name type="synonym">Lycopodium complanatum</name>
    <dbReference type="NCBI Taxonomy" id="34168"/>
    <lineage>
        <taxon>Eukaryota</taxon>
        <taxon>Viridiplantae</taxon>
        <taxon>Streptophyta</taxon>
        <taxon>Embryophyta</taxon>
        <taxon>Tracheophyta</taxon>
        <taxon>Lycopodiopsida</taxon>
        <taxon>Lycopodiales</taxon>
        <taxon>Lycopodiaceae</taxon>
        <taxon>Lycopodioideae</taxon>
        <taxon>Diphasiastrum</taxon>
    </lineage>
</organism>
<dbReference type="Proteomes" id="UP001162992">
    <property type="component" value="Chromosome 10"/>
</dbReference>
<evidence type="ECO:0000313" key="1">
    <source>
        <dbReference type="EMBL" id="KAJ7541491.1"/>
    </source>
</evidence>
<comment type="caution">
    <text evidence="1">The sequence shown here is derived from an EMBL/GenBank/DDBJ whole genome shotgun (WGS) entry which is preliminary data.</text>
</comment>
<name>A0ACC2CHQ3_DIPCM</name>
<sequence length="443" mass="49889">MVAPTLMPVAGQQQQQQAQSQEGLLHVLEQLERHCLAPDASLVTKSVYYDLLLAREEMGRERLRYLEVMAVYSEAITLVEEYQQAISVANSGGNFDLQAVLPQFGLRCAPQVYEALEQHLIISEASQRLRLPLISKDGDIPEEDTKKWSIVSRSSLDSTSTSTSIISSIITSASSGANAASNTTSTSNTAGVNGGDVAEFGIGGVVDRFLGNTPNLLRQTHLTRNPIAEENKTYVTALISEIESHMKTKCEQLNAAFQADEIDGKGPLQLKRARLPERIKLAVEVIELEESALLEDLYSIDRKFSEYYNVLEQILAVLLKLVKDCKLQHQHQYDEIRKAWLCKRCETMNAKLRVLEHLLLRDTYTQEAIPALHIIRNHLFEANKEAAAAYNRAVTRLREYQGVDQYFDDIAGRYHDIVKKLEGIQWTIRQVEMDLNNDIDNFP</sequence>
<keyword evidence="2" id="KW-1185">Reference proteome</keyword>
<gene>
    <name evidence="1" type="ORF">O6H91_10G062100</name>
</gene>
<reference evidence="2" key="1">
    <citation type="journal article" date="2024" name="Proc. Natl. Acad. Sci. U.S.A.">
        <title>Extraordinary preservation of gene collinearity over three hundred million years revealed in homosporous lycophytes.</title>
        <authorList>
            <person name="Li C."/>
            <person name="Wickell D."/>
            <person name="Kuo L.Y."/>
            <person name="Chen X."/>
            <person name="Nie B."/>
            <person name="Liao X."/>
            <person name="Peng D."/>
            <person name="Ji J."/>
            <person name="Jenkins J."/>
            <person name="Williams M."/>
            <person name="Shu S."/>
            <person name="Plott C."/>
            <person name="Barry K."/>
            <person name="Rajasekar S."/>
            <person name="Grimwood J."/>
            <person name="Han X."/>
            <person name="Sun S."/>
            <person name="Hou Z."/>
            <person name="He W."/>
            <person name="Dai G."/>
            <person name="Sun C."/>
            <person name="Schmutz J."/>
            <person name="Leebens-Mack J.H."/>
            <person name="Li F.W."/>
            <person name="Wang L."/>
        </authorList>
    </citation>
    <scope>NUCLEOTIDE SEQUENCE [LARGE SCALE GENOMIC DNA]</scope>
    <source>
        <strain evidence="2">cv. PW_Plant_1</strain>
    </source>
</reference>
<dbReference type="EMBL" id="CM055101">
    <property type="protein sequence ID" value="KAJ7541491.1"/>
    <property type="molecule type" value="Genomic_DNA"/>
</dbReference>
<proteinExistence type="predicted"/>
<evidence type="ECO:0000313" key="2">
    <source>
        <dbReference type="Proteomes" id="UP001162992"/>
    </source>
</evidence>